<dbReference type="Pfam" id="PF10531">
    <property type="entry name" value="SLBB"/>
    <property type="match status" value="1"/>
</dbReference>
<evidence type="ECO:0000313" key="2">
    <source>
        <dbReference type="EMBL" id="SVA73616.1"/>
    </source>
</evidence>
<proteinExistence type="predicted"/>
<feature type="domain" description="Soluble ligand binding" evidence="1">
    <location>
        <begin position="52"/>
        <end position="99"/>
    </location>
</feature>
<organism evidence="2">
    <name type="scientific">marine metagenome</name>
    <dbReference type="NCBI Taxonomy" id="408172"/>
    <lineage>
        <taxon>unclassified sequences</taxon>
        <taxon>metagenomes</taxon>
        <taxon>ecological metagenomes</taxon>
    </lineage>
</organism>
<dbReference type="AlphaFoldDB" id="A0A381Y929"/>
<accession>A0A381Y929</accession>
<protein>
    <recommendedName>
        <fullName evidence="1">Soluble ligand binding domain-containing protein</fullName>
    </recommendedName>
</protein>
<dbReference type="InterPro" id="IPR019554">
    <property type="entry name" value="Soluble_ligand-bd"/>
</dbReference>
<gene>
    <name evidence="2" type="ORF">METZ01_LOCUS126470</name>
</gene>
<reference evidence="2" key="1">
    <citation type="submission" date="2018-05" db="EMBL/GenBank/DDBJ databases">
        <authorList>
            <person name="Lanie J.A."/>
            <person name="Ng W.-L."/>
            <person name="Kazmierczak K.M."/>
            <person name="Andrzejewski T.M."/>
            <person name="Davidsen T.M."/>
            <person name="Wayne K.J."/>
            <person name="Tettelin H."/>
            <person name="Glass J.I."/>
            <person name="Rusch D."/>
            <person name="Podicherti R."/>
            <person name="Tsui H.-C.T."/>
            <person name="Winkler M.E."/>
        </authorList>
    </citation>
    <scope>NUCLEOTIDE SEQUENCE</scope>
</reference>
<name>A0A381Y929_9ZZZZ</name>
<feature type="non-terminal residue" evidence="2">
    <location>
        <position position="1"/>
    </location>
</feature>
<dbReference type="Gene3D" id="3.10.560.10">
    <property type="entry name" value="Outer membrane lipoprotein wza domain like"/>
    <property type="match status" value="1"/>
</dbReference>
<evidence type="ECO:0000259" key="1">
    <source>
        <dbReference type="Pfam" id="PF10531"/>
    </source>
</evidence>
<dbReference type="EMBL" id="UINC01017686">
    <property type="protein sequence ID" value="SVA73616.1"/>
    <property type="molecule type" value="Genomic_DNA"/>
</dbReference>
<sequence>LQNLLDRSGGYTDRAFKDGIQLYRDTVQVALDNFNFSLTDGDSIHVPSYPGVVQVIGEVYNPGYIQYSKRKGLKNYIEAAGGYTLDARERYITIIHPNGDVKVKDSFWTPKVKEGSLIIVHKERESLPFDVTAFFKDAASIAASLTTIIYIINRQSN</sequence>